<feature type="chain" id="PRO_5020583305" description="SH3 domain-containing protein" evidence="1">
    <location>
        <begin position="29"/>
        <end position="116"/>
    </location>
</feature>
<evidence type="ECO:0000256" key="1">
    <source>
        <dbReference type="SAM" id="SignalP"/>
    </source>
</evidence>
<organism evidence="2 3">
    <name type="scientific">Labedaea rhizosphaerae</name>
    <dbReference type="NCBI Taxonomy" id="598644"/>
    <lineage>
        <taxon>Bacteria</taxon>
        <taxon>Bacillati</taxon>
        <taxon>Actinomycetota</taxon>
        <taxon>Actinomycetes</taxon>
        <taxon>Pseudonocardiales</taxon>
        <taxon>Pseudonocardiaceae</taxon>
        <taxon>Labedaea</taxon>
    </lineage>
</organism>
<dbReference type="EMBL" id="SNXZ01000002">
    <property type="protein sequence ID" value="TDQ00864.1"/>
    <property type="molecule type" value="Genomic_DNA"/>
</dbReference>
<dbReference type="OrthoDB" id="4245606at2"/>
<reference evidence="2 3" key="1">
    <citation type="submission" date="2019-03" db="EMBL/GenBank/DDBJ databases">
        <title>Genomic Encyclopedia of Type Strains, Phase IV (KMG-IV): sequencing the most valuable type-strain genomes for metagenomic binning, comparative biology and taxonomic classification.</title>
        <authorList>
            <person name="Goeker M."/>
        </authorList>
    </citation>
    <scope>NUCLEOTIDE SEQUENCE [LARGE SCALE GENOMIC DNA]</scope>
    <source>
        <strain evidence="2 3">DSM 45361</strain>
    </source>
</reference>
<keyword evidence="1" id="KW-0732">Signal</keyword>
<accession>A0A4R6SGL5</accession>
<sequence>MIRKPAFIVAAVATAAAAALAVPAVASAATVQPVQPLAFSCSSSLGTAHVYSADWLKIHTQHSLSSAVVGQIPRGAAFCILRNAVYQDGHYWQYGYGYNGSTKVTGWAVTDYFIYP</sequence>
<evidence type="ECO:0000313" key="3">
    <source>
        <dbReference type="Proteomes" id="UP000295444"/>
    </source>
</evidence>
<dbReference type="RefSeq" id="WP_133849520.1">
    <property type="nucleotide sequence ID" value="NZ_SNXZ01000002.1"/>
</dbReference>
<feature type="signal peptide" evidence="1">
    <location>
        <begin position="1"/>
        <end position="28"/>
    </location>
</feature>
<gene>
    <name evidence="2" type="ORF">EV186_102730</name>
</gene>
<evidence type="ECO:0008006" key="4">
    <source>
        <dbReference type="Google" id="ProtNLM"/>
    </source>
</evidence>
<keyword evidence="3" id="KW-1185">Reference proteome</keyword>
<proteinExistence type="predicted"/>
<protein>
    <recommendedName>
        <fullName evidence="4">SH3 domain-containing protein</fullName>
    </recommendedName>
</protein>
<comment type="caution">
    <text evidence="2">The sequence shown here is derived from an EMBL/GenBank/DDBJ whole genome shotgun (WGS) entry which is preliminary data.</text>
</comment>
<name>A0A4R6SGL5_LABRH</name>
<dbReference type="AlphaFoldDB" id="A0A4R6SGL5"/>
<evidence type="ECO:0000313" key="2">
    <source>
        <dbReference type="EMBL" id="TDQ00864.1"/>
    </source>
</evidence>
<dbReference type="Proteomes" id="UP000295444">
    <property type="component" value="Unassembled WGS sequence"/>
</dbReference>